<name>A0A0F9SDM7_9ZZZZ</name>
<organism evidence="1">
    <name type="scientific">marine sediment metagenome</name>
    <dbReference type="NCBI Taxonomy" id="412755"/>
    <lineage>
        <taxon>unclassified sequences</taxon>
        <taxon>metagenomes</taxon>
        <taxon>ecological metagenomes</taxon>
    </lineage>
</organism>
<dbReference type="EMBL" id="LAZR01000697">
    <property type="protein sequence ID" value="KKN60392.1"/>
    <property type="molecule type" value="Genomic_DNA"/>
</dbReference>
<protein>
    <submittedName>
        <fullName evidence="1">Uncharacterized protein</fullName>
    </submittedName>
</protein>
<accession>A0A0F9SDM7</accession>
<reference evidence="1" key="1">
    <citation type="journal article" date="2015" name="Nature">
        <title>Complex archaea that bridge the gap between prokaryotes and eukaryotes.</title>
        <authorList>
            <person name="Spang A."/>
            <person name="Saw J.H."/>
            <person name="Jorgensen S.L."/>
            <person name="Zaremba-Niedzwiedzka K."/>
            <person name="Martijn J."/>
            <person name="Lind A.E."/>
            <person name="van Eijk R."/>
            <person name="Schleper C."/>
            <person name="Guy L."/>
            <person name="Ettema T.J."/>
        </authorList>
    </citation>
    <scope>NUCLEOTIDE SEQUENCE</scope>
</reference>
<comment type="caution">
    <text evidence="1">The sequence shown here is derived from an EMBL/GenBank/DDBJ whole genome shotgun (WGS) entry which is preliminary data.</text>
</comment>
<sequence length="61" mass="6538">MVFQPSTLPPDGADTATCRRCHNLIWVAGSILPAVFQAGPSWRDKYGNICKGSGHSPEPAK</sequence>
<proteinExistence type="predicted"/>
<gene>
    <name evidence="1" type="ORF">LCGC14_0532260</name>
</gene>
<dbReference type="AlphaFoldDB" id="A0A0F9SDM7"/>
<evidence type="ECO:0000313" key="1">
    <source>
        <dbReference type="EMBL" id="KKN60392.1"/>
    </source>
</evidence>